<proteinExistence type="predicted"/>
<evidence type="ECO:0000313" key="2">
    <source>
        <dbReference type="Proteomes" id="UP001365846"/>
    </source>
</evidence>
<comment type="caution">
    <text evidence="1">The sequence shown here is derived from an EMBL/GenBank/DDBJ whole genome shotgun (WGS) entry which is preliminary data.</text>
</comment>
<dbReference type="PANTHER" id="PTHR13812:SF19">
    <property type="entry name" value="KETIMINE REDUCTASE MU-CRYSTALLIN"/>
    <property type="match status" value="1"/>
</dbReference>
<sequence>MITLDERQTNEALPFDRLIETLREMFAAGCSVPQRHSHVVNTAEGSGTVLIMPAWNEKYLGIKTVNIYPQNSQRGLPGLFSVFTLFDSSTGLPLAQLDGNVITSRRTAAASALAASYLAKKNSRRLLVVGAGRVGRLLPDAYRAVFPLEQIDVWNRDPAAADLLAATLRESDMASMSVGRWSLEAAARRADIVSTATLSCEPIVKGEWLAPGAHLDLIGSFTPEMRETDDTAFRDAKLFVDTEEALQKSGELLGPMSRGVFCANDVVATLAGLCAGAHLGRASHGERTVFKSVGSALEDLAAAIQAYEHWREMTT</sequence>
<dbReference type="EMBL" id="JBBKZU010000014">
    <property type="protein sequence ID" value="MEJ8814758.1"/>
    <property type="molecule type" value="Genomic_DNA"/>
</dbReference>
<dbReference type="InterPro" id="IPR023401">
    <property type="entry name" value="ODC_N"/>
</dbReference>
<organism evidence="1 2">
    <name type="scientific">Variovorax ureilyticus</name>
    <dbReference type="NCBI Taxonomy" id="1836198"/>
    <lineage>
        <taxon>Bacteria</taxon>
        <taxon>Pseudomonadati</taxon>
        <taxon>Pseudomonadota</taxon>
        <taxon>Betaproteobacteria</taxon>
        <taxon>Burkholderiales</taxon>
        <taxon>Comamonadaceae</taxon>
        <taxon>Variovorax</taxon>
    </lineage>
</organism>
<dbReference type="Gene3D" id="3.30.1780.10">
    <property type="entry name" value="ornithine cyclodeaminase, domain 1"/>
    <property type="match status" value="1"/>
</dbReference>
<gene>
    <name evidence="1" type="ORF">WKW77_27050</name>
</gene>
<dbReference type="NCBIfam" id="NF004793">
    <property type="entry name" value="PRK06141.1"/>
    <property type="match status" value="1"/>
</dbReference>
<dbReference type="PANTHER" id="PTHR13812">
    <property type="entry name" value="KETIMINE REDUCTASE MU-CRYSTALLIN"/>
    <property type="match status" value="1"/>
</dbReference>
<keyword evidence="2" id="KW-1185">Reference proteome</keyword>
<dbReference type="InterPro" id="IPR003462">
    <property type="entry name" value="ODC_Mu_crystall"/>
</dbReference>
<accession>A0ABU8VM72</accession>
<evidence type="ECO:0000313" key="1">
    <source>
        <dbReference type="EMBL" id="MEJ8814758.1"/>
    </source>
</evidence>
<reference evidence="1 2" key="1">
    <citation type="submission" date="2024-03" db="EMBL/GenBank/DDBJ databases">
        <title>Novel species of the genus Variovorax.</title>
        <authorList>
            <person name="Liu Q."/>
            <person name="Xin Y.-H."/>
        </authorList>
    </citation>
    <scope>NUCLEOTIDE SEQUENCE [LARGE SCALE GENOMIC DNA]</scope>
    <source>
        <strain evidence="1 2">KACC 18899</strain>
    </source>
</reference>
<dbReference type="Proteomes" id="UP001365846">
    <property type="component" value="Unassembled WGS sequence"/>
</dbReference>
<dbReference type="SUPFAM" id="SSF51735">
    <property type="entry name" value="NAD(P)-binding Rossmann-fold domains"/>
    <property type="match status" value="1"/>
</dbReference>
<dbReference type="Pfam" id="PF02423">
    <property type="entry name" value="OCD_Mu_crystall"/>
    <property type="match status" value="1"/>
</dbReference>
<dbReference type="RefSeq" id="WP_340359986.1">
    <property type="nucleotide sequence ID" value="NZ_JBBKZU010000014.1"/>
</dbReference>
<name>A0ABU8VM72_9BURK</name>
<protein>
    <submittedName>
        <fullName evidence="1">Ornithine cyclodeaminase family protein</fullName>
    </submittedName>
</protein>
<dbReference type="PIRSF" id="PIRSF001439">
    <property type="entry name" value="CryM"/>
    <property type="match status" value="1"/>
</dbReference>
<dbReference type="InterPro" id="IPR036291">
    <property type="entry name" value="NAD(P)-bd_dom_sf"/>
</dbReference>
<dbReference type="Gene3D" id="3.40.50.720">
    <property type="entry name" value="NAD(P)-binding Rossmann-like Domain"/>
    <property type="match status" value="1"/>
</dbReference>